<protein>
    <submittedName>
        <fullName evidence="2">Uncharacterized protein</fullName>
    </submittedName>
</protein>
<comment type="caution">
    <text evidence="2">The sequence shown here is derived from an EMBL/GenBank/DDBJ whole genome shotgun (WGS) entry which is preliminary data.</text>
</comment>
<name>A0A4Y2G4X8_ARAVE</name>
<dbReference type="EMBL" id="BGPR01001209">
    <property type="protein sequence ID" value="GBM48287.1"/>
    <property type="molecule type" value="Genomic_DNA"/>
</dbReference>
<evidence type="ECO:0000313" key="2">
    <source>
        <dbReference type="EMBL" id="GBM48287.1"/>
    </source>
</evidence>
<gene>
    <name evidence="2" type="ORF">AVEN_98034_1</name>
</gene>
<reference evidence="2 3" key="1">
    <citation type="journal article" date="2019" name="Sci. Rep.">
        <title>Orb-weaving spider Araneus ventricosus genome elucidates the spidroin gene catalogue.</title>
        <authorList>
            <person name="Kono N."/>
            <person name="Nakamura H."/>
            <person name="Ohtoshi R."/>
            <person name="Moran D.A.P."/>
            <person name="Shinohara A."/>
            <person name="Yoshida Y."/>
            <person name="Fujiwara M."/>
            <person name="Mori M."/>
            <person name="Tomita M."/>
            <person name="Arakawa K."/>
        </authorList>
    </citation>
    <scope>NUCLEOTIDE SEQUENCE [LARGE SCALE GENOMIC DNA]</scope>
</reference>
<accession>A0A4Y2G4X8</accession>
<feature type="region of interest" description="Disordered" evidence="1">
    <location>
        <begin position="1"/>
        <end position="21"/>
    </location>
</feature>
<evidence type="ECO:0000256" key="1">
    <source>
        <dbReference type="SAM" id="MobiDB-lite"/>
    </source>
</evidence>
<sequence>MVNPNLPVSQNLSKTYSGSDEKSDLFQDEYISGDERELTSRNDCSSLTEIAQRELSSESEDEGKIPDKKSKIKKKGFKEKCSTGKTLTRQRTQGVFLTPPFSFIKKFKEFLKTYICYFLYLHAGARRRRR</sequence>
<keyword evidence="3" id="KW-1185">Reference proteome</keyword>
<organism evidence="2 3">
    <name type="scientific">Araneus ventricosus</name>
    <name type="common">Orbweaver spider</name>
    <name type="synonym">Epeira ventricosa</name>
    <dbReference type="NCBI Taxonomy" id="182803"/>
    <lineage>
        <taxon>Eukaryota</taxon>
        <taxon>Metazoa</taxon>
        <taxon>Ecdysozoa</taxon>
        <taxon>Arthropoda</taxon>
        <taxon>Chelicerata</taxon>
        <taxon>Arachnida</taxon>
        <taxon>Araneae</taxon>
        <taxon>Araneomorphae</taxon>
        <taxon>Entelegynae</taxon>
        <taxon>Araneoidea</taxon>
        <taxon>Araneidae</taxon>
        <taxon>Araneus</taxon>
    </lineage>
</organism>
<proteinExistence type="predicted"/>
<feature type="region of interest" description="Disordered" evidence="1">
    <location>
        <begin position="52"/>
        <end position="71"/>
    </location>
</feature>
<dbReference type="AlphaFoldDB" id="A0A4Y2G4X8"/>
<dbReference type="Proteomes" id="UP000499080">
    <property type="component" value="Unassembled WGS sequence"/>
</dbReference>
<evidence type="ECO:0000313" key="3">
    <source>
        <dbReference type="Proteomes" id="UP000499080"/>
    </source>
</evidence>
<feature type="compositionally biased region" description="Polar residues" evidence="1">
    <location>
        <begin position="1"/>
        <end position="18"/>
    </location>
</feature>
<feature type="compositionally biased region" description="Basic and acidic residues" evidence="1">
    <location>
        <begin position="52"/>
        <end position="69"/>
    </location>
</feature>